<evidence type="ECO:0000256" key="1">
    <source>
        <dbReference type="ARBA" id="ARBA00001917"/>
    </source>
</evidence>
<dbReference type="SUPFAM" id="SSF51395">
    <property type="entry name" value="FMN-linked oxidoreductases"/>
    <property type="match status" value="1"/>
</dbReference>
<dbReference type="Proteomes" id="UP001610334">
    <property type="component" value="Unassembled WGS sequence"/>
</dbReference>
<dbReference type="EMBL" id="JBFXLT010000002">
    <property type="protein sequence ID" value="KAL2822384.1"/>
    <property type="molecule type" value="Genomic_DNA"/>
</dbReference>
<evidence type="ECO:0000313" key="5">
    <source>
        <dbReference type="EMBL" id="KAL2822384.1"/>
    </source>
</evidence>
<reference evidence="5 6" key="1">
    <citation type="submission" date="2024-07" db="EMBL/GenBank/DDBJ databases">
        <title>Section-level genome sequencing and comparative genomics of Aspergillus sections Usti and Cavernicolus.</title>
        <authorList>
            <consortium name="Lawrence Berkeley National Laboratory"/>
            <person name="Nybo J.L."/>
            <person name="Vesth T.C."/>
            <person name="Theobald S."/>
            <person name="Frisvad J.C."/>
            <person name="Larsen T.O."/>
            <person name="Kjaerboelling I."/>
            <person name="Rothschild-Mancinelli K."/>
            <person name="Lyhne E.K."/>
            <person name="Kogle M.E."/>
            <person name="Barry K."/>
            <person name="Clum A."/>
            <person name="Na H."/>
            <person name="Ledsgaard L."/>
            <person name="Lin J."/>
            <person name="Lipzen A."/>
            <person name="Kuo A."/>
            <person name="Riley R."/>
            <person name="Mondo S."/>
            <person name="Labutti K."/>
            <person name="Haridas S."/>
            <person name="Pangalinan J."/>
            <person name="Salamov A.A."/>
            <person name="Simmons B.A."/>
            <person name="Magnuson J.K."/>
            <person name="Chen J."/>
            <person name="Drula E."/>
            <person name="Henrissat B."/>
            <person name="Wiebenga A."/>
            <person name="Lubbers R.J."/>
            <person name="Gomes A.C."/>
            <person name="Makela M.R."/>
            <person name="Stajich J."/>
            <person name="Grigoriev I.V."/>
            <person name="Mortensen U.H."/>
            <person name="De Vries R.P."/>
            <person name="Baker S.E."/>
            <person name="Andersen M.R."/>
        </authorList>
    </citation>
    <scope>NUCLEOTIDE SEQUENCE [LARGE SCALE GENOMIC DNA]</scope>
    <source>
        <strain evidence="5 6">CBS 588.65</strain>
    </source>
</reference>
<dbReference type="PANTHER" id="PTHR10578">
    <property type="entry name" value="S -2-HYDROXY-ACID OXIDASE-RELATED"/>
    <property type="match status" value="1"/>
</dbReference>
<dbReference type="InterPro" id="IPR000262">
    <property type="entry name" value="FMN-dep_DH"/>
</dbReference>
<dbReference type="Pfam" id="PF01070">
    <property type="entry name" value="FMN_dh"/>
    <property type="match status" value="1"/>
</dbReference>
<dbReference type="InterPro" id="IPR012133">
    <property type="entry name" value="Alpha-hydoxy_acid_DH_FMN"/>
</dbReference>
<dbReference type="InterPro" id="IPR037396">
    <property type="entry name" value="FMN_HAD"/>
</dbReference>
<dbReference type="PIRSF" id="PIRSF000138">
    <property type="entry name" value="Al-hdrx_acd_dh"/>
    <property type="match status" value="1"/>
</dbReference>
<dbReference type="PROSITE" id="PS51349">
    <property type="entry name" value="FMN_HYDROXY_ACID_DH_2"/>
    <property type="match status" value="1"/>
</dbReference>
<dbReference type="Gene3D" id="3.20.20.70">
    <property type="entry name" value="Aldolase class I"/>
    <property type="match status" value="1"/>
</dbReference>
<name>A0ABR4I3Q1_9EURO</name>
<comment type="caution">
    <text evidence="5">The sequence shown here is derived from an EMBL/GenBank/DDBJ whole genome shotgun (WGS) entry which is preliminary data.</text>
</comment>
<evidence type="ECO:0000256" key="2">
    <source>
        <dbReference type="ARBA" id="ARBA00023002"/>
    </source>
</evidence>
<comment type="similarity">
    <text evidence="3">Belongs to the FMN-dependent alpha-hydroxy acid dehydrogenase family.</text>
</comment>
<accession>A0ABR4I3Q1</accession>
<gene>
    <name evidence="5" type="ORF">BJX63DRAFT_417501</name>
</gene>
<protein>
    <submittedName>
        <fullName evidence="5">FMN-dependent dehydrogenase</fullName>
    </submittedName>
</protein>
<evidence type="ECO:0000313" key="6">
    <source>
        <dbReference type="Proteomes" id="UP001610334"/>
    </source>
</evidence>
<dbReference type="PROSITE" id="PS00557">
    <property type="entry name" value="FMN_HYDROXY_ACID_DH_1"/>
    <property type="match status" value="1"/>
</dbReference>
<evidence type="ECO:0000259" key="4">
    <source>
        <dbReference type="PROSITE" id="PS51349"/>
    </source>
</evidence>
<feature type="domain" description="FMN hydroxy acid dehydrogenase" evidence="4">
    <location>
        <begin position="1"/>
        <end position="317"/>
    </location>
</feature>
<proteinExistence type="inferred from homology"/>
<sequence length="320" mass="34487">MIRNRHALDQWMLKHALTGKHPSPILMAHKEPGLAEVCSALDVPYITSSAANSSFESVATASGSGKRWYQLYLPKNNEITLSLLERARQTGFGALVVTLDTYQTRANKCRRLADLDNGFLPFLAGNGTEFGLSDPVFQAKYKEKTGLGVYEDIVGASREWISQIIGQNHTWNEVSFLRNAWKGPLILKGIQRVQDAQSALAEGCNGIVVSNHGGRQLDGAVGSLDVLPEIVDAVGSELTVLFDSGIRTSSDIVKALALGANAVLVGRPVMYGYAINGIPGAKAVLQGLLSDLHLSMATAGIPPISACHREVLRKTREVKL</sequence>
<keyword evidence="2" id="KW-0560">Oxidoreductase</keyword>
<organism evidence="5 6">
    <name type="scientific">Aspergillus granulosus</name>
    <dbReference type="NCBI Taxonomy" id="176169"/>
    <lineage>
        <taxon>Eukaryota</taxon>
        <taxon>Fungi</taxon>
        <taxon>Dikarya</taxon>
        <taxon>Ascomycota</taxon>
        <taxon>Pezizomycotina</taxon>
        <taxon>Eurotiomycetes</taxon>
        <taxon>Eurotiomycetidae</taxon>
        <taxon>Eurotiales</taxon>
        <taxon>Aspergillaceae</taxon>
        <taxon>Aspergillus</taxon>
        <taxon>Aspergillus subgen. Nidulantes</taxon>
    </lineage>
</organism>
<dbReference type="InterPro" id="IPR008259">
    <property type="entry name" value="FMN_hydac_DH_AS"/>
</dbReference>
<evidence type="ECO:0000256" key="3">
    <source>
        <dbReference type="ARBA" id="ARBA00024042"/>
    </source>
</evidence>
<keyword evidence="6" id="KW-1185">Reference proteome</keyword>
<dbReference type="PANTHER" id="PTHR10578:SF86">
    <property type="entry name" value="DEPENDENT DEHYDROGENASE, PUTATIVE (AFU_ORTHOLOGUE AFUA_6G02720)-RELATED"/>
    <property type="match status" value="1"/>
</dbReference>
<comment type="cofactor">
    <cofactor evidence="1">
        <name>FMN</name>
        <dbReference type="ChEBI" id="CHEBI:58210"/>
    </cofactor>
</comment>
<dbReference type="InterPro" id="IPR013785">
    <property type="entry name" value="Aldolase_TIM"/>
</dbReference>